<dbReference type="SUPFAM" id="SSF56037">
    <property type="entry name" value="PheT/TilS domain"/>
    <property type="match status" value="1"/>
</dbReference>
<keyword evidence="9 11" id="KW-0030">Aminoacyl-tRNA synthetase</keyword>
<dbReference type="Proteomes" id="UP000230447">
    <property type="component" value="Unassembled WGS sequence"/>
</dbReference>
<feature type="binding site" evidence="11">
    <location>
        <position position="370"/>
    </location>
    <ligand>
        <name>Mg(2+)</name>
        <dbReference type="ChEBI" id="CHEBI:18420"/>
        <note>shared with alpha subunit</note>
    </ligand>
</feature>
<keyword evidence="3 11" id="KW-0436">Ligase</keyword>
<dbReference type="SMART" id="SM00874">
    <property type="entry name" value="B5"/>
    <property type="match status" value="1"/>
</dbReference>
<feature type="binding site" evidence="11">
    <location>
        <position position="369"/>
    </location>
    <ligand>
        <name>Mg(2+)</name>
        <dbReference type="ChEBI" id="CHEBI:18420"/>
        <note>shared with alpha subunit</note>
    </ligand>
</feature>
<dbReference type="Gene3D" id="3.30.930.10">
    <property type="entry name" value="Bira Bifunctional Protein, Domain 2"/>
    <property type="match status" value="1"/>
</dbReference>
<evidence type="ECO:0000256" key="6">
    <source>
        <dbReference type="ARBA" id="ARBA00022840"/>
    </source>
</evidence>
<keyword evidence="11" id="KW-0963">Cytoplasm</keyword>
<dbReference type="SUPFAM" id="SSF54991">
    <property type="entry name" value="Anticodon-binding domain of PheRS"/>
    <property type="match status" value="1"/>
</dbReference>
<dbReference type="SMART" id="SM00873">
    <property type="entry name" value="B3_4"/>
    <property type="match status" value="1"/>
</dbReference>
<dbReference type="SUPFAM" id="SSF55681">
    <property type="entry name" value="Class II aaRS and biotin synthetases"/>
    <property type="match status" value="1"/>
</dbReference>
<dbReference type="HAMAP" id="MF_00283">
    <property type="entry name" value="Phe_tRNA_synth_beta1"/>
    <property type="match status" value="1"/>
</dbReference>
<dbReference type="GO" id="GO:0006432">
    <property type="term" value="P:phenylalanyl-tRNA aminoacylation"/>
    <property type="evidence" value="ECO:0007669"/>
    <property type="project" value="UniProtKB-UniRule"/>
</dbReference>
<evidence type="ECO:0000259" key="13">
    <source>
        <dbReference type="PROSITE" id="PS51483"/>
    </source>
</evidence>
<dbReference type="Pfam" id="PF17759">
    <property type="entry name" value="tRNA_synthFbeta"/>
    <property type="match status" value="1"/>
</dbReference>
<dbReference type="InterPro" id="IPR004532">
    <property type="entry name" value="Phe-tRNA-ligase_IIc_bsu_bact"/>
</dbReference>
<evidence type="ECO:0000256" key="2">
    <source>
        <dbReference type="ARBA" id="ARBA00011209"/>
    </source>
</evidence>
<keyword evidence="8 11" id="KW-0648">Protein biosynthesis</keyword>
<keyword evidence="7 11" id="KW-0460">Magnesium</keyword>
<dbReference type="PANTHER" id="PTHR10947">
    <property type="entry name" value="PHENYLALANYL-TRNA SYNTHETASE BETA CHAIN AND LEUCINE-RICH REPEAT-CONTAINING PROTEIN 47"/>
    <property type="match status" value="1"/>
</dbReference>
<keyword evidence="5 11" id="KW-0547">Nucleotide-binding</keyword>
<dbReference type="PROSITE" id="PS51483">
    <property type="entry name" value="B5"/>
    <property type="match status" value="1"/>
</dbReference>
<sequence>MLFSYNWLKEYLQGKTPAAQKVADLLCFHSFEIEGLEKKGNDWLIDIDVLPNRAHDCFSHIGIAQEIAILTGNKFVIPKTTLKIKQGKVSDLLALKVESKDDCPRYTAQLISGVKVGESPKWLKERLSLLGLKPINNIVDITNYVMLETGQPLHAFDLDKIKGVQVQSSKFKVQSERKEIIIRRARNGETIKTFDEAKTEYKLDESILVIADIEKPIAIAGIKGGLETGIDKNTENVLIEAANFNPVLIRKASQKLKLRTDASNRFEHEITPNLIDFSQQRAFDLIVEIAGGVATGSLVDFYPNKVKERQIELNCEYVKRLLGLEITKINIEQILRKLDFSFKRKSNHQLLVIVPTSRLDLQIEEDLIEEIGRLYGYNNITPVFPEVVLKPSQENQEFIFENKIKNLFKELAFAEAYNYSFTPENIKAIFGFKEGELIFPANPMSTLNHYLRPCLAIHLIKNAKENLRYQNEVRIFEIGKVFLGKEKKSLGVVMAKQGLRNKEQGFFELKSYLEVLFNVLGLKVNYEPILEHNYLEAGCSAKIIVKQKEVGLIGLVKGKINQTKENIFIAELDFDFLQSQGQMKKGFKEIPQFPPVLLDLSFLADKSTLYSKIEQVIYLAKPAFLKEIELFEVYSGKGVEEGKENFGFHLTFQNPKATLSLEEVNKELIKIIQNLEKNGFIIRK</sequence>
<dbReference type="InterPro" id="IPR041616">
    <property type="entry name" value="PheRS_beta_core"/>
</dbReference>
<dbReference type="PROSITE" id="PS51447">
    <property type="entry name" value="FDX_ACB"/>
    <property type="match status" value="1"/>
</dbReference>
<dbReference type="InterPro" id="IPR020825">
    <property type="entry name" value="Phe-tRNA_synthase-like_B3/B4"/>
</dbReference>
<keyword evidence="4 11" id="KW-0479">Metal-binding</keyword>
<evidence type="ECO:0000313" key="14">
    <source>
        <dbReference type="EMBL" id="PIP31720.1"/>
    </source>
</evidence>
<dbReference type="GO" id="GO:0000287">
    <property type="term" value="F:magnesium ion binding"/>
    <property type="evidence" value="ECO:0007669"/>
    <property type="project" value="UniProtKB-UniRule"/>
</dbReference>
<dbReference type="InterPro" id="IPR005147">
    <property type="entry name" value="tRNA_synthase_B5-dom"/>
</dbReference>
<comment type="similarity">
    <text evidence="1 11">Belongs to the phenylalanyl-tRNA synthetase beta subunit family. Type 1 subfamily.</text>
</comment>
<feature type="binding site" evidence="11">
    <location>
        <position position="360"/>
    </location>
    <ligand>
        <name>Mg(2+)</name>
        <dbReference type="ChEBI" id="CHEBI:18420"/>
        <note>shared with alpha subunit</note>
    </ligand>
</feature>
<evidence type="ECO:0000256" key="4">
    <source>
        <dbReference type="ARBA" id="ARBA00022723"/>
    </source>
</evidence>
<proteinExistence type="inferred from homology"/>
<dbReference type="Pfam" id="PF03147">
    <property type="entry name" value="FDX-ACB"/>
    <property type="match status" value="1"/>
</dbReference>
<keyword evidence="6 11" id="KW-0067">ATP-binding</keyword>
<dbReference type="GO" id="GO:0005524">
    <property type="term" value="F:ATP binding"/>
    <property type="evidence" value="ECO:0007669"/>
    <property type="project" value="UniProtKB-UniRule"/>
</dbReference>
<feature type="binding site" evidence="11">
    <location>
        <position position="366"/>
    </location>
    <ligand>
        <name>Mg(2+)</name>
        <dbReference type="ChEBI" id="CHEBI:18420"/>
        <note>shared with alpha subunit</note>
    </ligand>
</feature>
<feature type="domain" description="B5" evidence="13">
    <location>
        <begin position="306"/>
        <end position="382"/>
    </location>
</feature>
<comment type="cofactor">
    <cofactor evidence="11">
        <name>Mg(2+)</name>
        <dbReference type="ChEBI" id="CHEBI:18420"/>
    </cofactor>
    <text evidence="11">Binds 2 magnesium ions per tetramer.</text>
</comment>
<evidence type="ECO:0000256" key="5">
    <source>
        <dbReference type="ARBA" id="ARBA00022741"/>
    </source>
</evidence>
<dbReference type="InterPro" id="IPR045060">
    <property type="entry name" value="Phe-tRNA-ligase_IIc_bsu"/>
</dbReference>
<dbReference type="GO" id="GO:0004826">
    <property type="term" value="F:phenylalanine-tRNA ligase activity"/>
    <property type="evidence" value="ECO:0007669"/>
    <property type="project" value="UniProtKB-UniRule"/>
</dbReference>
<dbReference type="InterPro" id="IPR009061">
    <property type="entry name" value="DNA-bd_dom_put_sf"/>
</dbReference>
<evidence type="ECO:0000256" key="10">
    <source>
        <dbReference type="ARBA" id="ARBA00049255"/>
    </source>
</evidence>
<comment type="subcellular location">
    <subcellularLocation>
        <location evidence="11">Cytoplasm</location>
    </subcellularLocation>
</comment>
<name>A0A2G9ZGM0_9BACT</name>
<accession>A0A2G9ZGM0</accession>
<organism evidence="14 15">
    <name type="scientific">bacterium (Candidatus Gribaldobacteria) CG23_combo_of_CG06-09_8_20_14_all_37_87_8</name>
    <dbReference type="NCBI Taxonomy" id="2014278"/>
    <lineage>
        <taxon>Bacteria</taxon>
        <taxon>Candidatus Gribaldobacteria</taxon>
    </lineage>
</organism>
<evidence type="ECO:0000313" key="15">
    <source>
        <dbReference type="Proteomes" id="UP000230447"/>
    </source>
</evidence>
<dbReference type="NCBIfam" id="TIGR00472">
    <property type="entry name" value="pheT_bact"/>
    <property type="match status" value="1"/>
</dbReference>
<evidence type="ECO:0000256" key="1">
    <source>
        <dbReference type="ARBA" id="ARBA00008653"/>
    </source>
</evidence>
<dbReference type="SUPFAM" id="SSF46955">
    <property type="entry name" value="Putative DNA-binding domain"/>
    <property type="match status" value="2"/>
</dbReference>
<dbReference type="GO" id="GO:0009328">
    <property type="term" value="C:phenylalanine-tRNA ligase complex"/>
    <property type="evidence" value="ECO:0007669"/>
    <property type="project" value="TreeGrafter"/>
</dbReference>
<dbReference type="EMBL" id="PCSB01000042">
    <property type="protein sequence ID" value="PIP31720.1"/>
    <property type="molecule type" value="Genomic_DNA"/>
</dbReference>
<evidence type="ECO:0000256" key="7">
    <source>
        <dbReference type="ARBA" id="ARBA00022842"/>
    </source>
</evidence>
<gene>
    <name evidence="11 14" type="primary">pheT</name>
    <name evidence="14" type="ORF">COX24_02045</name>
</gene>
<comment type="subunit">
    <text evidence="2 11">Tetramer of two alpha and two beta subunits.</text>
</comment>
<dbReference type="Pfam" id="PF03484">
    <property type="entry name" value="B5"/>
    <property type="match status" value="1"/>
</dbReference>
<dbReference type="AlphaFoldDB" id="A0A2G9ZGM0"/>
<comment type="catalytic activity">
    <reaction evidence="10 11">
        <text>tRNA(Phe) + L-phenylalanine + ATP = L-phenylalanyl-tRNA(Phe) + AMP + diphosphate + H(+)</text>
        <dbReference type="Rhea" id="RHEA:19413"/>
        <dbReference type="Rhea" id="RHEA-COMP:9668"/>
        <dbReference type="Rhea" id="RHEA-COMP:9699"/>
        <dbReference type="ChEBI" id="CHEBI:15378"/>
        <dbReference type="ChEBI" id="CHEBI:30616"/>
        <dbReference type="ChEBI" id="CHEBI:33019"/>
        <dbReference type="ChEBI" id="CHEBI:58095"/>
        <dbReference type="ChEBI" id="CHEBI:78442"/>
        <dbReference type="ChEBI" id="CHEBI:78531"/>
        <dbReference type="ChEBI" id="CHEBI:456215"/>
        <dbReference type="EC" id="6.1.1.20"/>
    </reaction>
</comment>
<reference evidence="14 15" key="1">
    <citation type="submission" date="2017-09" db="EMBL/GenBank/DDBJ databases">
        <title>Depth-based differentiation of microbial function through sediment-hosted aquifers and enrichment of novel symbionts in the deep terrestrial subsurface.</title>
        <authorList>
            <person name="Probst A.J."/>
            <person name="Ladd B."/>
            <person name="Jarett J.K."/>
            <person name="Geller-Mcgrath D.E."/>
            <person name="Sieber C.M."/>
            <person name="Emerson J.B."/>
            <person name="Anantharaman K."/>
            <person name="Thomas B.C."/>
            <person name="Malmstrom R."/>
            <person name="Stieglmeier M."/>
            <person name="Klingl A."/>
            <person name="Woyke T."/>
            <person name="Ryan C.M."/>
            <person name="Banfield J.F."/>
        </authorList>
    </citation>
    <scope>NUCLEOTIDE SEQUENCE [LARGE SCALE GENOMIC DNA]</scope>
    <source>
        <strain evidence="14">CG23_combo_of_CG06-09_8_20_14_all_37_87_8</strain>
    </source>
</reference>
<dbReference type="PANTHER" id="PTHR10947:SF0">
    <property type="entry name" value="PHENYLALANINE--TRNA LIGASE BETA SUBUNIT"/>
    <property type="match status" value="1"/>
</dbReference>
<evidence type="ECO:0000256" key="3">
    <source>
        <dbReference type="ARBA" id="ARBA00022598"/>
    </source>
</evidence>
<evidence type="ECO:0000259" key="12">
    <source>
        <dbReference type="PROSITE" id="PS51447"/>
    </source>
</evidence>
<dbReference type="Gene3D" id="3.30.56.10">
    <property type="match status" value="2"/>
</dbReference>
<dbReference type="InterPro" id="IPR045864">
    <property type="entry name" value="aa-tRNA-synth_II/BPL/LPL"/>
</dbReference>
<dbReference type="GO" id="GO:0003723">
    <property type="term" value="F:RNA binding"/>
    <property type="evidence" value="ECO:0007669"/>
    <property type="project" value="InterPro"/>
</dbReference>
<dbReference type="InterPro" id="IPR005121">
    <property type="entry name" value="Fdx_antiC-bd"/>
</dbReference>
<dbReference type="Pfam" id="PF03483">
    <property type="entry name" value="B3_4"/>
    <property type="match status" value="1"/>
</dbReference>
<dbReference type="Gene3D" id="3.30.70.380">
    <property type="entry name" value="Ferrodoxin-fold anticodon-binding domain"/>
    <property type="match status" value="1"/>
</dbReference>
<dbReference type="EC" id="6.1.1.20" evidence="11"/>
<dbReference type="InterPro" id="IPR036690">
    <property type="entry name" value="Fdx_antiC-bd_sf"/>
</dbReference>
<dbReference type="InterPro" id="IPR005146">
    <property type="entry name" value="B3/B4_tRNA-bd"/>
</dbReference>
<protein>
    <recommendedName>
        <fullName evidence="11">Phenylalanine--tRNA ligase beta subunit</fullName>
        <ecNumber evidence="11">6.1.1.20</ecNumber>
    </recommendedName>
    <alternativeName>
        <fullName evidence="11">Phenylalanyl-tRNA synthetase beta subunit</fullName>
        <shortName evidence="11">PheRS</shortName>
    </alternativeName>
</protein>
<evidence type="ECO:0000256" key="11">
    <source>
        <dbReference type="HAMAP-Rule" id="MF_00283"/>
    </source>
</evidence>
<dbReference type="SMART" id="SM00896">
    <property type="entry name" value="FDX-ACB"/>
    <property type="match status" value="1"/>
</dbReference>
<dbReference type="Gene3D" id="3.50.40.10">
    <property type="entry name" value="Phenylalanyl-trna Synthetase, Chain B, domain 3"/>
    <property type="match status" value="1"/>
</dbReference>
<evidence type="ECO:0000256" key="9">
    <source>
        <dbReference type="ARBA" id="ARBA00023146"/>
    </source>
</evidence>
<comment type="caution">
    <text evidence="14">The sequence shown here is derived from an EMBL/GenBank/DDBJ whole genome shotgun (WGS) entry which is preliminary data.</text>
</comment>
<feature type="domain" description="FDX-ACB" evidence="12">
    <location>
        <begin position="591"/>
        <end position="683"/>
    </location>
</feature>
<evidence type="ECO:0000256" key="8">
    <source>
        <dbReference type="ARBA" id="ARBA00022917"/>
    </source>
</evidence>